<proteinExistence type="predicted"/>
<keyword evidence="3" id="KW-1185">Reference proteome</keyword>
<sequence length="237" mass="25354">MRLPAKNLVSLVWTESGQRDWTAVPMILWDGVIYMPLSAPLTGTLAGSTSAANDGACGTAANGRHRDLAASQLKTCRPSDSAAFPPSVPGNFSTFGPFISDQPSLGSRSVKERDSERDSGNKFACASCTGRQTNSIPYNLTHAACLCCPRAALLTPLKSGKSQRERSNQPNCTIKEALAEALTCPWAPIVYPLIVRFHSVKERSLAQAPVASRAFETLWVSGKLCGAGRRLRLTAFG</sequence>
<protein>
    <recommendedName>
        <fullName evidence="4">Taste receptor type 1 member 1</fullName>
    </recommendedName>
</protein>
<comment type="caution">
    <text evidence="2">The sequence shown here is derived from an EMBL/GenBank/DDBJ whole genome shotgun (WGS) entry which is preliminary data.</text>
</comment>
<feature type="region of interest" description="Disordered" evidence="1">
    <location>
        <begin position="97"/>
        <end position="121"/>
    </location>
</feature>
<dbReference type="EMBL" id="JAYMGO010000007">
    <property type="protein sequence ID" value="KAL1270421.1"/>
    <property type="molecule type" value="Genomic_DNA"/>
</dbReference>
<accession>A0ABR3N0U1</accession>
<evidence type="ECO:0000313" key="2">
    <source>
        <dbReference type="EMBL" id="KAL1270421.1"/>
    </source>
</evidence>
<evidence type="ECO:0000256" key="1">
    <source>
        <dbReference type="SAM" id="MobiDB-lite"/>
    </source>
</evidence>
<evidence type="ECO:0000313" key="3">
    <source>
        <dbReference type="Proteomes" id="UP001558613"/>
    </source>
</evidence>
<gene>
    <name evidence="2" type="ORF">QQF64_029437</name>
</gene>
<evidence type="ECO:0008006" key="4">
    <source>
        <dbReference type="Google" id="ProtNLM"/>
    </source>
</evidence>
<feature type="compositionally biased region" description="Basic and acidic residues" evidence="1">
    <location>
        <begin position="109"/>
        <end position="120"/>
    </location>
</feature>
<dbReference type="Proteomes" id="UP001558613">
    <property type="component" value="Unassembled WGS sequence"/>
</dbReference>
<reference evidence="2 3" key="1">
    <citation type="submission" date="2023-09" db="EMBL/GenBank/DDBJ databases">
        <authorList>
            <person name="Wang M."/>
        </authorList>
    </citation>
    <scope>NUCLEOTIDE SEQUENCE [LARGE SCALE GENOMIC DNA]</scope>
    <source>
        <strain evidence="2">GT-2023</strain>
        <tissue evidence="2">Liver</tissue>
    </source>
</reference>
<organism evidence="2 3">
    <name type="scientific">Cirrhinus molitorella</name>
    <name type="common">mud carp</name>
    <dbReference type="NCBI Taxonomy" id="172907"/>
    <lineage>
        <taxon>Eukaryota</taxon>
        <taxon>Metazoa</taxon>
        <taxon>Chordata</taxon>
        <taxon>Craniata</taxon>
        <taxon>Vertebrata</taxon>
        <taxon>Euteleostomi</taxon>
        <taxon>Actinopterygii</taxon>
        <taxon>Neopterygii</taxon>
        <taxon>Teleostei</taxon>
        <taxon>Ostariophysi</taxon>
        <taxon>Cypriniformes</taxon>
        <taxon>Cyprinidae</taxon>
        <taxon>Labeoninae</taxon>
        <taxon>Labeonini</taxon>
        <taxon>Cirrhinus</taxon>
    </lineage>
</organism>
<name>A0ABR3N0U1_9TELE</name>